<proteinExistence type="predicted"/>
<evidence type="ECO:0000313" key="1">
    <source>
        <dbReference type="EMBL" id="SVA58845.1"/>
    </source>
</evidence>
<reference evidence="1" key="1">
    <citation type="submission" date="2018-05" db="EMBL/GenBank/DDBJ databases">
        <authorList>
            <person name="Lanie J.A."/>
            <person name="Ng W.-L."/>
            <person name="Kazmierczak K.M."/>
            <person name="Andrzejewski T.M."/>
            <person name="Davidsen T.M."/>
            <person name="Wayne K.J."/>
            <person name="Tettelin H."/>
            <person name="Glass J.I."/>
            <person name="Rusch D."/>
            <person name="Podicherti R."/>
            <person name="Tsui H.-C.T."/>
            <person name="Winkler M.E."/>
        </authorList>
    </citation>
    <scope>NUCLEOTIDE SEQUENCE</scope>
</reference>
<protein>
    <submittedName>
        <fullName evidence="1">Uncharacterized protein</fullName>
    </submittedName>
</protein>
<sequence>MQGIRNCLFLFMHGQRFYHGDGIVAWDTHGRYGYYLILA</sequence>
<dbReference type="AlphaFoldDB" id="A0A381X288"/>
<dbReference type="EMBL" id="UINC01013655">
    <property type="protein sequence ID" value="SVA58845.1"/>
    <property type="molecule type" value="Genomic_DNA"/>
</dbReference>
<name>A0A381X288_9ZZZZ</name>
<organism evidence="1">
    <name type="scientific">marine metagenome</name>
    <dbReference type="NCBI Taxonomy" id="408172"/>
    <lineage>
        <taxon>unclassified sequences</taxon>
        <taxon>metagenomes</taxon>
        <taxon>ecological metagenomes</taxon>
    </lineage>
</organism>
<gene>
    <name evidence="1" type="ORF">METZ01_LOCUS111699</name>
</gene>
<accession>A0A381X288</accession>